<protein>
    <recommendedName>
        <fullName evidence="9">Hydroxylysine kinase</fullName>
        <ecNumber evidence="8">2.7.1.81</ecNumber>
    </recommendedName>
</protein>
<evidence type="ECO:0000313" key="11">
    <source>
        <dbReference type="EMBL" id="VDI13190.1"/>
    </source>
</evidence>
<sequence>MSSTVLTPGNIVRPEIDQQKVKQLVWSLYGLHVLHMTELNSYDDRNFHVQVTRESVNSNIQSVSSDGYVLKILNSLDSEFGEAIEAQNVLIHRLANKGINTPKPLKGLDGKLMSTETLAGGRHHIVRLFEYLPGRILAGLSYTKDIAFEVGQLTGELDQCCCDFQHTGFDNHKRIWSLTEVHKLLEFLSYIEDTELKNLAGEVIDVFVKNVVQNYSSLKKGIIHGDVNEQNILVQRNDDDDYHVTGILDFGDAAYSYYIFEVAIAMVYIMIESDILDPIVVGGYTLAGFLAKFPIPEADLNVLKECICARLVQSLIMGIYSNAMHPENSEYVLKTSKKGWNMLKLIWNKPATELKETWNKCV</sequence>
<evidence type="ECO:0000256" key="4">
    <source>
        <dbReference type="ARBA" id="ARBA00022679"/>
    </source>
</evidence>
<feature type="domain" description="Aminoglycoside phosphotransferase" evidence="10">
    <location>
        <begin position="59"/>
        <end position="274"/>
    </location>
</feature>
<evidence type="ECO:0000256" key="2">
    <source>
        <dbReference type="ARBA" id="ARBA00006219"/>
    </source>
</evidence>
<dbReference type="FunFam" id="3.30.200.20:FF:000549">
    <property type="entry name" value="hydroxylysine kinase"/>
    <property type="match status" value="1"/>
</dbReference>
<accession>A0A8B6D453</accession>
<dbReference type="AlphaFoldDB" id="A0A8B6D453"/>
<name>A0A8B6D453_MYTGA</name>
<keyword evidence="12" id="KW-1185">Reference proteome</keyword>
<comment type="subcellular location">
    <subcellularLocation>
        <location evidence="1">Cytoplasm</location>
    </subcellularLocation>
</comment>
<dbReference type="OrthoDB" id="9973935at2759"/>
<dbReference type="FunFam" id="3.90.1200.10:FF:000007">
    <property type="entry name" value="hydroxylysine kinase isoform X1"/>
    <property type="match status" value="1"/>
</dbReference>
<dbReference type="GO" id="GO:0047992">
    <property type="term" value="F:hydroxylysine kinase activity"/>
    <property type="evidence" value="ECO:0007669"/>
    <property type="project" value="UniProtKB-EC"/>
</dbReference>
<evidence type="ECO:0000256" key="5">
    <source>
        <dbReference type="ARBA" id="ARBA00022777"/>
    </source>
</evidence>
<gene>
    <name evidence="11" type="ORF">MGAL_10B078197</name>
</gene>
<evidence type="ECO:0000256" key="7">
    <source>
        <dbReference type="ARBA" id="ARBA00037368"/>
    </source>
</evidence>
<keyword evidence="3" id="KW-0963">Cytoplasm</keyword>
<dbReference type="PANTHER" id="PTHR21064">
    <property type="entry name" value="AMINOGLYCOSIDE PHOSPHOTRANSFERASE DOMAIN-CONTAINING PROTEIN-RELATED"/>
    <property type="match status" value="1"/>
</dbReference>
<dbReference type="Gene3D" id="3.30.200.20">
    <property type="entry name" value="Phosphorylase Kinase, domain 1"/>
    <property type="match status" value="1"/>
</dbReference>
<comment type="similarity">
    <text evidence="2">Belongs to the aminoglycoside phosphotransferase family.</text>
</comment>
<proteinExistence type="inferred from homology"/>
<evidence type="ECO:0000256" key="8">
    <source>
        <dbReference type="ARBA" id="ARBA00038873"/>
    </source>
</evidence>
<dbReference type="Proteomes" id="UP000596742">
    <property type="component" value="Unassembled WGS sequence"/>
</dbReference>
<comment type="caution">
    <text evidence="11">The sequence shown here is derived from an EMBL/GenBank/DDBJ whole genome shotgun (WGS) entry which is preliminary data.</text>
</comment>
<dbReference type="InterPro" id="IPR050249">
    <property type="entry name" value="Pseudomonas-type_ThrB"/>
</dbReference>
<evidence type="ECO:0000256" key="1">
    <source>
        <dbReference type="ARBA" id="ARBA00004496"/>
    </source>
</evidence>
<dbReference type="SUPFAM" id="SSF56112">
    <property type="entry name" value="Protein kinase-like (PK-like)"/>
    <property type="match status" value="1"/>
</dbReference>
<organism evidence="11 12">
    <name type="scientific">Mytilus galloprovincialis</name>
    <name type="common">Mediterranean mussel</name>
    <dbReference type="NCBI Taxonomy" id="29158"/>
    <lineage>
        <taxon>Eukaryota</taxon>
        <taxon>Metazoa</taxon>
        <taxon>Spiralia</taxon>
        <taxon>Lophotrochozoa</taxon>
        <taxon>Mollusca</taxon>
        <taxon>Bivalvia</taxon>
        <taxon>Autobranchia</taxon>
        <taxon>Pteriomorphia</taxon>
        <taxon>Mytilida</taxon>
        <taxon>Mytiloidea</taxon>
        <taxon>Mytilidae</taxon>
        <taxon>Mytilinae</taxon>
        <taxon>Mytilus</taxon>
    </lineage>
</organism>
<dbReference type="PANTHER" id="PTHR21064:SF1">
    <property type="entry name" value="HYDROXYLYSINE KINASE"/>
    <property type="match status" value="1"/>
</dbReference>
<evidence type="ECO:0000256" key="6">
    <source>
        <dbReference type="ARBA" id="ARBA00036820"/>
    </source>
</evidence>
<evidence type="ECO:0000259" key="10">
    <source>
        <dbReference type="Pfam" id="PF01636"/>
    </source>
</evidence>
<dbReference type="EC" id="2.7.1.81" evidence="8"/>
<dbReference type="Gene3D" id="3.90.1200.10">
    <property type="match status" value="1"/>
</dbReference>
<keyword evidence="5 11" id="KW-0418">Kinase</keyword>
<comment type="catalytic activity">
    <reaction evidence="6">
        <text>(5R)-5-hydroxy-L-lysine + GTP = (5R)-5-phosphooxy-L-lysine + GDP + H(+)</text>
        <dbReference type="Rhea" id="RHEA:19049"/>
        <dbReference type="ChEBI" id="CHEBI:15378"/>
        <dbReference type="ChEBI" id="CHEBI:37565"/>
        <dbReference type="ChEBI" id="CHEBI:57882"/>
        <dbReference type="ChEBI" id="CHEBI:58189"/>
        <dbReference type="ChEBI" id="CHEBI:58357"/>
        <dbReference type="EC" id="2.7.1.81"/>
    </reaction>
</comment>
<dbReference type="InterPro" id="IPR011009">
    <property type="entry name" value="Kinase-like_dom_sf"/>
</dbReference>
<dbReference type="Pfam" id="PF01636">
    <property type="entry name" value="APH"/>
    <property type="match status" value="1"/>
</dbReference>
<comment type="function">
    <text evidence="7">Catalyzes the GTP-dependent phosphorylation of 5-hydroxy-L-lysine.</text>
</comment>
<dbReference type="GO" id="GO:0005737">
    <property type="term" value="C:cytoplasm"/>
    <property type="evidence" value="ECO:0007669"/>
    <property type="project" value="UniProtKB-SubCell"/>
</dbReference>
<evidence type="ECO:0000256" key="3">
    <source>
        <dbReference type="ARBA" id="ARBA00022490"/>
    </source>
</evidence>
<dbReference type="InterPro" id="IPR002575">
    <property type="entry name" value="Aminoglycoside_PTrfase"/>
</dbReference>
<reference evidence="11" key="1">
    <citation type="submission" date="2018-11" db="EMBL/GenBank/DDBJ databases">
        <authorList>
            <person name="Alioto T."/>
            <person name="Alioto T."/>
        </authorList>
    </citation>
    <scope>NUCLEOTIDE SEQUENCE</scope>
</reference>
<dbReference type="EMBL" id="UYJE01002739">
    <property type="protein sequence ID" value="VDI13190.1"/>
    <property type="molecule type" value="Genomic_DNA"/>
</dbReference>
<evidence type="ECO:0000313" key="12">
    <source>
        <dbReference type="Proteomes" id="UP000596742"/>
    </source>
</evidence>
<keyword evidence="4 11" id="KW-0808">Transferase</keyword>
<evidence type="ECO:0000256" key="9">
    <source>
        <dbReference type="ARBA" id="ARBA00040505"/>
    </source>
</evidence>